<name>A0A158PD92_ANGCS</name>
<gene>
    <name evidence="1" type="ORF">ACOC_LOCUS397</name>
</gene>
<sequence length="125" mass="14258">MADAKKDYRNFEKEVPGFHANFTDVHFRGGLSEAIAERRKMFDEIERVVYFFPQVNVKTFGFSIHCEANDGESGSARHDFYVSKRREEESKQDNDYRFTSTATVMSSAAGASRIKGQKSKQTVSL</sequence>
<evidence type="ECO:0000313" key="3">
    <source>
        <dbReference type="WBParaSite" id="ACOC_0000039601-mRNA-1"/>
    </source>
</evidence>
<organism evidence="3">
    <name type="scientific">Angiostrongylus costaricensis</name>
    <name type="common">Nematode worm</name>
    <dbReference type="NCBI Taxonomy" id="334426"/>
    <lineage>
        <taxon>Eukaryota</taxon>
        <taxon>Metazoa</taxon>
        <taxon>Ecdysozoa</taxon>
        <taxon>Nematoda</taxon>
        <taxon>Chromadorea</taxon>
        <taxon>Rhabditida</taxon>
        <taxon>Rhabditina</taxon>
        <taxon>Rhabditomorpha</taxon>
        <taxon>Strongyloidea</taxon>
        <taxon>Metastrongylidae</taxon>
        <taxon>Angiostrongylus</taxon>
    </lineage>
</organism>
<evidence type="ECO:0000313" key="2">
    <source>
        <dbReference type="Proteomes" id="UP000267027"/>
    </source>
</evidence>
<dbReference type="AlphaFoldDB" id="A0A158PD92"/>
<dbReference type="WBParaSite" id="ACOC_0000039601-mRNA-1">
    <property type="protein sequence ID" value="ACOC_0000039601-mRNA-1"/>
    <property type="gene ID" value="ACOC_0000039601"/>
</dbReference>
<protein>
    <submittedName>
        <fullName evidence="3">IMS_C domain-containing protein</fullName>
    </submittedName>
</protein>
<keyword evidence="2" id="KW-1185">Reference proteome</keyword>
<accession>A0A158PD92</accession>
<dbReference type="Proteomes" id="UP000267027">
    <property type="component" value="Unassembled WGS sequence"/>
</dbReference>
<proteinExistence type="predicted"/>
<dbReference type="EMBL" id="UYYA01000037">
    <property type="protein sequence ID" value="VDM51982.1"/>
    <property type="molecule type" value="Genomic_DNA"/>
</dbReference>
<reference evidence="1 2" key="2">
    <citation type="submission" date="2018-11" db="EMBL/GenBank/DDBJ databases">
        <authorList>
            <consortium name="Pathogen Informatics"/>
        </authorList>
    </citation>
    <scope>NUCLEOTIDE SEQUENCE [LARGE SCALE GENOMIC DNA]</scope>
    <source>
        <strain evidence="1 2">Costa Rica</strain>
    </source>
</reference>
<reference evidence="3" key="1">
    <citation type="submission" date="2016-04" db="UniProtKB">
        <authorList>
            <consortium name="WormBaseParasite"/>
        </authorList>
    </citation>
    <scope>IDENTIFICATION</scope>
</reference>
<evidence type="ECO:0000313" key="1">
    <source>
        <dbReference type="EMBL" id="VDM51982.1"/>
    </source>
</evidence>